<accession>A0A5J5G7B0</accession>
<evidence type="ECO:0000313" key="8">
    <source>
        <dbReference type="EMBL" id="KAA9003041.1"/>
    </source>
</evidence>
<dbReference type="Pfam" id="PF01184">
    <property type="entry name" value="Gpr1_Fun34_YaaH"/>
    <property type="match status" value="1"/>
</dbReference>
<dbReference type="InterPro" id="IPR000791">
    <property type="entry name" value="Gpr1/Fun34/SatP-like"/>
</dbReference>
<dbReference type="AlphaFoldDB" id="A0A5J5G7B0"/>
<protein>
    <submittedName>
        <fullName evidence="8">Acetate uptake transporter</fullName>
    </submittedName>
</protein>
<keyword evidence="3 6" id="KW-0812">Transmembrane</keyword>
<feature type="transmembrane region" description="Helical" evidence="6">
    <location>
        <begin position="97"/>
        <end position="116"/>
    </location>
</feature>
<dbReference type="PANTHER" id="PTHR30178">
    <property type="entry name" value="INNER MEMBRANE PROTEIN YAAH"/>
    <property type="match status" value="1"/>
</dbReference>
<dbReference type="NCBIfam" id="NF007941">
    <property type="entry name" value="PRK10659.1"/>
    <property type="match status" value="1"/>
</dbReference>
<evidence type="ECO:0000256" key="3">
    <source>
        <dbReference type="ARBA" id="ARBA00022692"/>
    </source>
</evidence>
<dbReference type="GO" id="GO:0005886">
    <property type="term" value="C:plasma membrane"/>
    <property type="evidence" value="ECO:0007669"/>
    <property type="project" value="TreeGrafter"/>
</dbReference>
<dbReference type="EMBL" id="VYKJ01000001">
    <property type="protein sequence ID" value="KAA9002672.1"/>
    <property type="molecule type" value="Genomic_DNA"/>
</dbReference>
<keyword evidence="4 6" id="KW-1133">Transmembrane helix</keyword>
<comment type="similarity">
    <text evidence="2">Belongs to the acetate uptake transporter (AceTr) (TC 2.A.96) family.</text>
</comment>
<feature type="transmembrane region" description="Helical" evidence="6">
    <location>
        <begin position="31"/>
        <end position="52"/>
    </location>
</feature>
<evidence type="ECO:0000256" key="1">
    <source>
        <dbReference type="ARBA" id="ARBA00004141"/>
    </source>
</evidence>
<evidence type="ECO:0000256" key="5">
    <source>
        <dbReference type="ARBA" id="ARBA00023136"/>
    </source>
</evidence>
<organism evidence="8 9">
    <name type="scientific">Affinibrenneria salicis</name>
    <dbReference type="NCBI Taxonomy" id="2590031"/>
    <lineage>
        <taxon>Bacteria</taxon>
        <taxon>Pseudomonadati</taxon>
        <taxon>Pseudomonadota</taxon>
        <taxon>Gammaproteobacteria</taxon>
        <taxon>Enterobacterales</taxon>
        <taxon>Pectobacteriaceae</taxon>
        <taxon>Affinibrenneria</taxon>
    </lineage>
</organism>
<reference evidence="8 9" key="1">
    <citation type="submission" date="2019-09" db="EMBL/GenBank/DDBJ databases">
        <authorList>
            <person name="Li Y."/>
        </authorList>
    </citation>
    <scope>NUCLEOTIDE SEQUENCE [LARGE SCALE GENOMIC DNA]</scope>
    <source>
        <strain evidence="8 9">L3-3HA</strain>
    </source>
</reference>
<comment type="subcellular location">
    <subcellularLocation>
        <location evidence="1">Membrane</location>
        <topology evidence="1">Multi-pass membrane protein</topology>
    </subcellularLocation>
</comment>
<gene>
    <name evidence="8" type="primary">satP</name>
    <name evidence="7" type="ORF">FJU30_01365</name>
    <name evidence="8" type="ORF">FJU30_03400</name>
</gene>
<dbReference type="RefSeq" id="WP_150433642.1">
    <property type="nucleotide sequence ID" value="NZ_VYKJ01000001.1"/>
</dbReference>
<dbReference type="OrthoDB" id="9787939at2"/>
<dbReference type="InterPro" id="IPR047623">
    <property type="entry name" value="SatP"/>
</dbReference>
<keyword evidence="5 6" id="KW-0472">Membrane</keyword>
<feature type="transmembrane region" description="Helical" evidence="6">
    <location>
        <begin position="64"/>
        <end position="85"/>
    </location>
</feature>
<feature type="transmembrane region" description="Helical" evidence="6">
    <location>
        <begin position="123"/>
        <end position="143"/>
    </location>
</feature>
<dbReference type="GO" id="GO:0015360">
    <property type="term" value="F:acetate:proton symporter activity"/>
    <property type="evidence" value="ECO:0007669"/>
    <property type="project" value="TreeGrafter"/>
</dbReference>
<dbReference type="NCBIfam" id="NF038013">
    <property type="entry name" value="AceTr_1"/>
    <property type="match status" value="1"/>
</dbReference>
<evidence type="ECO:0000256" key="4">
    <source>
        <dbReference type="ARBA" id="ARBA00022989"/>
    </source>
</evidence>
<proteinExistence type="inferred from homology"/>
<comment type="caution">
    <text evidence="8">The sequence shown here is derived from an EMBL/GenBank/DDBJ whole genome shotgun (WGS) entry which is preliminary data.</text>
</comment>
<feature type="transmembrane region" description="Helical" evidence="6">
    <location>
        <begin position="149"/>
        <end position="169"/>
    </location>
</feature>
<name>A0A5J5G7B0_9GAMM</name>
<dbReference type="EMBL" id="VYKJ01000001">
    <property type="protein sequence ID" value="KAA9003041.1"/>
    <property type="molecule type" value="Genomic_DNA"/>
</dbReference>
<evidence type="ECO:0000313" key="9">
    <source>
        <dbReference type="Proteomes" id="UP000335415"/>
    </source>
</evidence>
<evidence type="ECO:0000313" key="7">
    <source>
        <dbReference type="EMBL" id="KAA9002672.1"/>
    </source>
</evidence>
<evidence type="ECO:0000256" key="2">
    <source>
        <dbReference type="ARBA" id="ARBA00005587"/>
    </source>
</evidence>
<keyword evidence="9" id="KW-1185">Reference proteome</keyword>
<sequence length="192" mass="20262">MHTNTLANPGPLGLMGFGMTTVLLNLHNAGFFPLSAIILSMGIFYGGIAQILAGMLEYKKGNTFGATAFTSYGAFWLTLVAILILPRVGLAEASDGRFLGVFLALWGVFTLFMFFGTLRASRALQFVFASLVVLFALLAIGNFTANHALLVFAGYEGIICGASAIYLAMAELLNEQAGRTVLPIGAPSGSSH</sequence>
<dbReference type="GO" id="GO:0071422">
    <property type="term" value="P:succinate transmembrane transport"/>
    <property type="evidence" value="ECO:0007669"/>
    <property type="project" value="TreeGrafter"/>
</dbReference>
<dbReference type="Proteomes" id="UP000335415">
    <property type="component" value="Unassembled WGS sequence"/>
</dbReference>
<evidence type="ECO:0000256" key="6">
    <source>
        <dbReference type="SAM" id="Phobius"/>
    </source>
</evidence>
<dbReference type="PANTHER" id="PTHR30178:SF3">
    <property type="entry name" value="SUCCINATE-ACETATE_PROTON SYMPORTER SATP"/>
    <property type="match status" value="1"/>
</dbReference>